<dbReference type="InterPro" id="IPR016986">
    <property type="entry name" value="UCP031982_abhydr"/>
</dbReference>
<evidence type="ECO:0000256" key="1">
    <source>
        <dbReference type="ARBA" id="ARBA00022801"/>
    </source>
</evidence>
<dbReference type="GO" id="GO:0052689">
    <property type="term" value="F:carboxylic ester hydrolase activity"/>
    <property type="evidence" value="ECO:0007669"/>
    <property type="project" value="UniProtKB-ARBA"/>
</dbReference>
<name>A0A4R6QQ48_9BURK</name>
<dbReference type="SUPFAM" id="SSF53474">
    <property type="entry name" value="alpha/beta-Hydrolases"/>
    <property type="match status" value="1"/>
</dbReference>
<accession>A0A4R6QQ48</accession>
<dbReference type="InterPro" id="IPR029058">
    <property type="entry name" value="AB_hydrolase_fold"/>
</dbReference>
<reference evidence="3 4" key="1">
    <citation type="submission" date="2019-03" db="EMBL/GenBank/DDBJ databases">
        <title>Genomic Encyclopedia of Type Strains, Phase IV (KMG-IV): sequencing the most valuable type-strain genomes for metagenomic binning, comparative biology and taxonomic classification.</title>
        <authorList>
            <person name="Goeker M."/>
        </authorList>
    </citation>
    <scope>NUCLEOTIDE SEQUENCE [LARGE SCALE GENOMIC DNA]</scope>
    <source>
        <strain evidence="3 4">DSM 16998</strain>
    </source>
</reference>
<sequence>MTSFRSHFHRGALVAVALLSLADLASAQNAGLRTLTVAGDIPMTVALFYPTAAPARTIPMGPWQAIVAPGAPATQGPLRGLILISHGTGGTELNHHNLATRLASDGYLVAAVRHPGDNWQDRSMITSGRYFSERPRQLTLVLDALLANPEWGPRIPAERIGAVGHSAGGYSVLALAGAQAEPQRAAQHCRTVQDDPGFCSLAKDSSAAPASGALPAFAAEAPAAATARVSVPDRRIRAVVALAPMAVVFTAESLSAITVPVRVMMAEGDTVLNGKYHGSYVAANLPRAQSTTVLRAGHFAFMAQSGIPLPSAAGDAASNPPGFDRMAFLPELENQVAGFFAEQWR</sequence>
<dbReference type="OrthoDB" id="192696at2"/>
<evidence type="ECO:0000256" key="2">
    <source>
        <dbReference type="SAM" id="SignalP"/>
    </source>
</evidence>
<dbReference type="PANTHER" id="PTHR22946:SF9">
    <property type="entry name" value="POLYKETIDE TRANSFERASE AF380"/>
    <property type="match status" value="1"/>
</dbReference>
<feature type="chain" id="PRO_5020547298" evidence="2">
    <location>
        <begin position="28"/>
        <end position="345"/>
    </location>
</feature>
<keyword evidence="2" id="KW-0732">Signal</keyword>
<keyword evidence="4" id="KW-1185">Reference proteome</keyword>
<gene>
    <name evidence="3" type="ORF">DES47_103774</name>
</gene>
<keyword evidence="1 3" id="KW-0378">Hydrolase</keyword>
<protein>
    <submittedName>
        <fullName evidence="3">Putative dienelactone hydrolase</fullName>
    </submittedName>
</protein>
<dbReference type="Gene3D" id="3.40.50.1820">
    <property type="entry name" value="alpha/beta hydrolase"/>
    <property type="match status" value="1"/>
</dbReference>
<evidence type="ECO:0000313" key="4">
    <source>
        <dbReference type="Proteomes" id="UP000295361"/>
    </source>
</evidence>
<dbReference type="PIRSF" id="PIRSF031982">
    <property type="entry name" value="UCP031982_abhydr"/>
    <property type="match status" value="1"/>
</dbReference>
<dbReference type="RefSeq" id="WP_133701533.1">
    <property type="nucleotide sequence ID" value="NZ_SNXS01000003.1"/>
</dbReference>
<dbReference type="InterPro" id="IPR050261">
    <property type="entry name" value="FrsA_esterase"/>
</dbReference>
<proteinExistence type="predicted"/>
<dbReference type="Proteomes" id="UP000295361">
    <property type="component" value="Unassembled WGS sequence"/>
</dbReference>
<organism evidence="3 4">
    <name type="scientific">Roseateles toxinivorans</name>
    <dbReference type="NCBI Taxonomy" id="270368"/>
    <lineage>
        <taxon>Bacteria</taxon>
        <taxon>Pseudomonadati</taxon>
        <taxon>Pseudomonadota</taxon>
        <taxon>Betaproteobacteria</taxon>
        <taxon>Burkholderiales</taxon>
        <taxon>Sphaerotilaceae</taxon>
        <taxon>Roseateles</taxon>
    </lineage>
</organism>
<evidence type="ECO:0000313" key="3">
    <source>
        <dbReference type="EMBL" id="TDP71788.1"/>
    </source>
</evidence>
<dbReference type="InParanoid" id="A0A4R6QQ48"/>
<comment type="caution">
    <text evidence="3">The sequence shown here is derived from an EMBL/GenBank/DDBJ whole genome shotgun (WGS) entry which is preliminary data.</text>
</comment>
<dbReference type="AlphaFoldDB" id="A0A4R6QQ48"/>
<dbReference type="PANTHER" id="PTHR22946">
    <property type="entry name" value="DIENELACTONE HYDROLASE DOMAIN-CONTAINING PROTEIN-RELATED"/>
    <property type="match status" value="1"/>
</dbReference>
<dbReference type="EMBL" id="SNXS01000003">
    <property type="protein sequence ID" value="TDP71788.1"/>
    <property type="molecule type" value="Genomic_DNA"/>
</dbReference>
<feature type="signal peptide" evidence="2">
    <location>
        <begin position="1"/>
        <end position="27"/>
    </location>
</feature>